<feature type="coiled-coil region" evidence="1">
    <location>
        <begin position="202"/>
        <end position="250"/>
    </location>
</feature>
<organism evidence="4 5">
    <name type="scientific">Pseudomonas matsuisoli</name>
    <dbReference type="NCBI Taxonomy" id="1515666"/>
    <lineage>
        <taxon>Bacteria</taxon>
        <taxon>Pseudomonadati</taxon>
        <taxon>Pseudomonadota</taxon>
        <taxon>Gammaproteobacteria</taxon>
        <taxon>Pseudomonadales</taxon>
        <taxon>Pseudomonadaceae</taxon>
        <taxon>Pseudomonas</taxon>
    </lineage>
</organism>
<sequence length="288" mass="32350">MAVGVPEGEVFAAADAVLARGERPTVERVRLELGRGSPARVGGLLDKWWEGLSLRLQGQRRLPELPAEISQAFVAVWELATNAARGLAEAELKQQRQVLVEERARVAETEASARQQCAQHRQHTATAVAAQQLAETRVADLEQLLLQRQSQINDLQGRCGDLSKERDESRRAILAGSQQLQALRESAEQARFAQDAYTRGVEERAYQEVDRLRQEIKDRTQQLNEKNGRIEELQRSLSSVQAELNRTHLAAVAQQARNDAQAQEARQTSTKLKKPSARRNVKRFSRVR</sequence>
<reference evidence="4" key="2">
    <citation type="submission" date="2020-09" db="EMBL/GenBank/DDBJ databases">
        <authorList>
            <person name="Sun Q."/>
            <person name="Ohkuma M."/>
        </authorList>
    </citation>
    <scope>NUCLEOTIDE SEQUENCE</scope>
    <source>
        <strain evidence="4">JCM 30078</strain>
    </source>
</reference>
<feature type="compositionally biased region" description="Polar residues" evidence="2">
    <location>
        <begin position="258"/>
        <end position="270"/>
    </location>
</feature>
<dbReference type="EMBL" id="BMPO01000002">
    <property type="protein sequence ID" value="GGJ86493.1"/>
    <property type="molecule type" value="Genomic_DNA"/>
</dbReference>
<evidence type="ECO:0000313" key="4">
    <source>
        <dbReference type="EMBL" id="GGJ86493.1"/>
    </source>
</evidence>
<feature type="domain" description="KfrA N-terminal DNA-binding" evidence="3">
    <location>
        <begin position="9"/>
        <end position="121"/>
    </location>
</feature>
<evidence type="ECO:0000259" key="3">
    <source>
        <dbReference type="Pfam" id="PF11740"/>
    </source>
</evidence>
<dbReference type="Proteomes" id="UP000635983">
    <property type="component" value="Unassembled WGS sequence"/>
</dbReference>
<name>A0A917PPH8_9PSED</name>
<comment type="caution">
    <text evidence="4">The sequence shown here is derived from an EMBL/GenBank/DDBJ whole genome shotgun (WGS) entry which is preliminary data.</text>
</comment>
<accession>A0A917PPH8</accession>
<dbReference type="RefSeq" id="WP_188982107.1">
    <property type="nucleotide sequence ID" value="NZ_BMPO01000002.1"/>
</dbReference>
<proteinExistence type="predicted"/>
<dbReference type="AlphaFoldDB" id="A0A917PPH8"/>
<feature type="compositionally biased region" description="Basic residues" evidence="2">
    <location>
        <begin position="271"/>
        <end position="288"/>
    </location>
</feature>
<keyword evidence="1" id="KW-0175">Coiled coil</keyword>
<evidence type="ECO:0000313" key="5">
    <source>
        <dbReference type="Proteomes" id="UP000635983"/>
    </source>
</evidence>
<gene>
    <name evidence="4" type="ORF">GCM10009304_10630</name>
</gene>
<keyword evidence="5" id="KW-1185">Reference proteome</keyword>
<evidence type="ECO:0000256" key="1">
    <source>
        <dbReference type="SAM" id="Coils"/>
    </source>
</evidence>
<reference evidence="4" key="1">
    <citation type="journal article" date="2014" name="Int. J. Syst. Evol. Microbiol.">
        <title>Complete genome sequence of Corynebacterium casei LMG S-19264T (=DSM 44701T), isolated from a smear-ripened cheese.</title>
        <authorList>
            <consortium name="US DOE Joint Genome Institute (JGI-PGF)"/>
            <person name="Walter F."/>
            <person name="Albersmeier A."/>
            <person name="Kalinowski J."/>
            <person name="Ruckert C."/>
        </authorList>
    </citation>
    <scope>NUCLEOTIDE SEQUENCE</scope>
    <source>
        <strain evidence="4">JCM 30078</strain>
    </source>
</reference>
<dbReference type="InterPro" id="IPR021104">
    <property type="entry name" value="KfrA_DNA-bd_N"/>
</dbReference>
<dbReference type="Pfam" id="PF11740">
    <property type="entry name" value="KfrA_N"/>
    <property type="match status" value="1"/>
</dbReference>
<evidence type="ECO:0000256" key="2">
    <source>
        <dbReference type="SAM" id="MobiDB-lite"/>
    </source>
</evidence>
<protein>
    <recommendedName>
        <fullName evidence="3">KfrA N-terminal DNA-binding domain-containing protein</fullName>
    </recommendedName>
</protein>
<feature type="region of interest" description="Disordered" evidence="2">
    <location>
        <begin position="258"/>
        <end position="288"/>
    </location>
</feature>